<feature type="signal peptide" evidence="1">
    <location>
        <begin position="1"/>
        <end position="20"/>
    </location>
</feature>
<gene>
    <name evidence="2" type="ORF">SAMN03097708_02902</name>
</gene>
<evidence type="ECO:0000313" key="3">
    <source>
        <dbReference type="Proteomes" id="UP000199648"/>
    </source>
</evidence>
<dbReference type="Proteomes" id="UP000199648">
    <property type="component" value="Unassembled WGS sequence"/>
</dbReference>
<dbReference type="STRING" id="415747.SAMN03097708_02902"/>
<accession>A0A1G5QVN9</accession>
<dbReference type="OrthoDB" id="2080452at2"/>
<feature type="chain" id="PRO_5011465984" evidence="1">
    <location>
        <begin position="21"/>
        <end position="301"/>
    </location>
</feature>
<dbReference type="EMBL" id="FMWD01000010">
    <property type="protein sequence ID" value="SCZ65923.1"/>
    <property type="molecule type" value="Genomic_DNA"/>
</dbReference>
<name>A0A1G5QVN9_9GAMM</name>
<proteinExistence type="predicted"/>
<keyword evidence="3" id="KW-1185">Reference proteome</keyword>
<reference evidence="2 3" key="1">
    <citation type="submission" date="2016-10" db="EMBL/GenBank/DDBJ databases">
        <authorList>
            <person name="de Groot N.N."/>
        </authorList>
    </citation>
    <scope>NUCLEOTIDE SEQUENCE [LARGE SCALE GENOMIC DNA]</scope>
    <source>
        <strain evidence="2 3">HLD2</strain>
    </source>
</reference>
<evidence type="ECO:0000256" key="1">
    <source>
        <dbReference type="SAM" id="SignalP"/>
    </source>
</evidence>
<organism evidence="2 3">
    <name type="scientific">Thiohalomonas denitrificans</name>
    <dbReference type="NCBI Taxonomy" id="415747"/>
    <lineage>
        <taxon>Bacteria</taxon>
        <taxon>Pseudomonadati</taxon>
        <taxon>Pseudomonadota</taxon>
        <taxon>Gammaproteobacteria</taxon>
        <taxon>Thiohalomonadales</taxon>
        <taxon>Thiohalomonadaceae</taxon>
        <taxon>Thiohalomonas</taxon>
    </lineage>
</organism>
<evidence type="ECO:0000313" key="2">
    <source>
        <dbReference type="EMBL" id="SCZ65923.1"/>
    </source>
</evidence>
<dbReference type="RefSeq" id="WP_092998594.1">
    <property type="nucleotide sequence ID" value="NZ_FMWD01000010.1"/>
</dbReference>
<dbReference type="AlphaFoldDB" id="A0A1G5QVN9"/>
<protein>
    <submittedName>
        <fullName evidence="2">Uncharacterized protein</fullName>
    </submittedName>
</protein>
<keyword evidence="1" id="KW-0732">Signal</keyword>
<sequence length="301" mass="32557">MTAKRALAFVAALTLAPAIAARAQSAEPDPQALIEELNALIERGEEQRSADRPFLRDLRELVARFDRPWQVQLFADDFDDGDYTRSPSWTVTAGEFWVEAGTLKSRVEVAPAPSEPQRNGSEGDTASRVFGEILEEALNGGREEAQQQPGAAVGTPRAVITAPVTITNAFALSTQLSAQAPGGTAQRLQLGPYQADAELGYRLSYLAAEGGGDASLEMLRIYSRGTSVIDSADSVPNLADGRTHTLEWSRDRNGEMVVRLDGQEIMRTVDRGFRDPFDGLVLINEGGEFGLHSVSVRGVEQ</sequence>